<evidence type="ECO:0000256" key="6">
    <source>
        <dbReference type="ARBA" id="ARBA00023328"/>
    </source>
</evidence>
<sequence>MAEMEILDADITRIRAKIAALHAHRANLSTILLSQPHLPSRLQPRPVLHEGNHRDAAARAEVQLKRNTENVYRACAGITSFKVKDPDPYAVDNGNVLGVRIEVSIGGRFIETYSVLFNRQDTQSKHVLKIHKHTIPPCIPLQQLANKWLPMSTKDAGVAPEQNLVRFGKSLRKELVSWHLRLAAIRTLRAEAGVDEKPKPATEEAQKPVIGIVLNAFVSDDESEEEDEDAGEDTVQSRHGGSIRIASIEADAAAREVLITWTNQRIGVIKVAKDGTVEKAVVRGADGTAQSAMSRAALGRIEGLVQRLAA</sequence>
<evidence type="ECO:0000313" key="7">
    <source>
        <dbReference type="EMBL" id="CAI6336804.1"/>
    </source>
</evidence>
<evidence type="ECO:0000313" key="8">
    <source>
        <dbReference type="Proteomes" id="UP001152607"/>
    </source>
</evidence>
<dbReference type="PANTHER" id="PTHR14582">
    <property type="entry name" value="INNER KINETOCHORE SUBUNIT MAL2"/>
    <property type="match status" value="1"/>
</dbReference>
<protein>
    <recommendedName>
        <fullName evidence="9">Cenp-O kinetochore centromere component</fullName>
    </recommendedName>
</protein>
<evidence type="ECO:0000256" key="4">
    <source>
        <dbReference type="ARBA" id="ARBA00022454"/>
    </source>
</evidence>
<evidence type="ECO:0000256" key="3">
    <source>
        <dbReference type="ARBA" id="ARBA00007321"/>
    </source>
</evidence>
<gene>
    <name evidence="7" type="ORF">PDIGIT_LOCUS9910</name>
</gene>
<evidence type="ECO:0000256" key="2">
    <source>
        <dbReference type="ARBA" id="ARBA00004584"/>
    </source>
</evidence>
<keyword evidence="5" id="KW-0539">Nucleus</keyword>
<dbReference type="PANTHER" id="PTHR14582:SF1">
    <property type="entry name" value="CENTROMERE PROTEIN O"/>
    <property type="match status" value="1"/>
</dbReference>
<accession>A0A9W4UJF8</accession>
<proteinExistence type="inferred from homology"/>
<dbReference type="GO" id="GO:0031511">
    <property type="term" value="C:Mis6-Sim4 complex"/>
    <property type="evidence" value="ECO:0007669"/>
    <property type="project" value="TreeGrafter"/>
</dbReference>
<comment type="similarity">
    <text evidence="3">Belongs to the CENP-O/MCM21 family.</text>
</comment>
<evidence type="ECO:0008006" key="9">
    <source>
        <dbReference type="Google" id="ProtNLM"/>
    </source>
</evidence>
<comment type="subcellular location">
    <subcellularLocation>
        <location evidence="2">Chromosome</location>
        <location evidence="2">Centromere</location>
    </subcellularLocation>
    <subcellularLocation>
        <location evidence="1">Nucleus</location>
    </subcellularLocation>
</comment>
<keyword evidence="8" id="KW-1185">Reference proteome</keyword>
<dbReference type="Pfam" id="PF09496">
    <property type="entry name" value="CENP-O"/>
    <property type="match status" value="1"/>
</dbReference>
<evidence type="ECO:0000256" key="1">
    <source>
        <dbReference type="ARBA" id="ARBA00004123"/>
    </source>
</evidence>
<organism evidence="7 8">
    <name type="scientific">Periconia digitata</name>
    <dbReference type="NCBI Taxonomy" id="1303443"/>
    <lineage>
        <taxon>Eukaryota</taxon>
        <taxon>Fungi</taxon>
        <taxon>Dikarya</taxon>
        <taxon>Ascomycota</taxon>
        <taxon>Pezizomycotina</taxon>
        <taxon>Dothideomycetes</taxon>
        <taxon>Pleosporomycetidae</taxon>
        <taxon>Pleosporales</taxon>
        <taxon>Massarineae</taxon>
        <taxon>Periconiaceae</taxon>
        <taxon>Periconia</taxon>
    </lineage>
</organism>
<dbReference type="AlphaFoldDB" id="A0A9W4UJF8"/>
<evidence type="ECO:0000256" key="5">
    <source>
        <dbReference type="ARBA" id="ARBA00023242"/>
    </source>
</evidence>
<comment type="caution">
    <text evidence="7">The sequence shown here is derived from an EMBL/GenBank/DDBJ whole genome shotgun (WGS) entry which is preliminary data.</text>
</comment>
<dbReference type="GO" id="GO:0005634">
    <property type="term" value="C:nucleus"/>
    <property type="evidence" value="ECO:0007669"/>
    <property type="project" value="UniProtKB-SubCell"/>
</dbReference>
<keyword evidence="6" id="KW-0137">Centromere</keyword>
<dbReference type="InterPro" id="IPR018464">
    <property type="entry name" value="CENP-O"/>
</dbReference>
<dbReference type="Proteomes" id="UP001152607">
    <property type="component" value="Unassembled WGS sequence"/>
</dbReference>
<name>A0A9W4UJF8_9PLEO</name>
<reference evidence="7" key="1">
    <citation type="submission" date="2023-01" db="EMBL/GenBank/DDBJ databases">
        <authorList>
            <person name="Van Ghelder C."/>
            <person name="Rancurel C."/>
        </authorList>
    </citation>
    <scope>NUCLEOTIDE SEQUENCE</scope>
    <source>
        <strain evidence="7">CNCM I-4278</strain>
    </source>
</reference>
<keyword evidence="4" id="KW-0158">Chromosome</keyword>
<dbReference type="EMBL" id="CAOQHR010000007">
    <property type="protein sequence ID" value="CAI6336804.1"/>
    <property type="molecule type" value="Genomic_DNA"/>
</dbReference>
<dbReference type="OrthoDB" id="10050372at2759"/>